<name>A0ABW0LRH7_9BACL</name>
<dbReference type="EMBL" id="JBHSMH010000003">
    <property type="protein sequence ID" value="MFC5467301.1"/>
    <property type="molecule type" value="Genomic_DNA"/>
</dbReference>
<dbReference type="Pfam" id="PF01522">
    <property type="entry name" value="Polysacc_deac_1"/>
    <property type="match status" value="1"/>
</dbReference>
<organism evidence="4 5">
    <name type="scientific">Cohnella suwonensis</name>
    <dbReference type="NCBI Taxonomy" id="696072"/>
    <lineage>
        <taxon>Bacteria</taxon>
        <taxon>Bacillati</taxon>
        <taxon>Bacillota</taxon>
        <taxon>Bacilli</taxon>
        <taxon>Bacillales</taxon>
        <taxon>Paenibacillaceae</taxon>
        <taxon>Cohnella</taxon>
    </lineage>
</organism>
<dbReference type="CDD" id="cd10967">
    <property type="entry name" value="CE4_GLA_like_6s"/>
    <property type="match status" value="1"/>
</dbReference>
<comment type="caution">
    <text evidence="4">The sequence shown here is derived from an EMBL/GenBank/DDBJ whole genome shotgun (WGS) entry which is preliminary data.</text>
</comment>
<evidence type="ECO:0000313" key="5">
    <source>
        <dbReference type="Proteomes" id="UP001596105"/>
    </source>
</evidence>
<dbReference type="InterPro" id="IPR011330">
    <property type="entry name" value="Glyco_hydro/deAcase_b/a-brl"/>
</dbReference>
<evidence type="ECO:0000313" key="4">
    <source>
        <dbReference type="EMBL" id="MFC5467301.1"/>
    </source>
</evidence>
<evidence type="ECO:0000256" key="2">
    <source>
        <dbReference type="ARBA" id="ARBA00022729"/>
    </source>
</evidence>
<reference evidence="5" key="1">
    <citation type="journal article" date="2019" name="Int. J. Syst. Evol. Microbiol.">
        <title>The Global Catalogue of Microorganisms (GCM) 10K type strain sequencing project: providing services to taxonomists for standard genome sequencing and annotation.</title>
        <authorList>
            <consortium name="The Broad Institute Genomics Platform"/>
            <consortium name="The Broad Institute Genome Sequencing Center for Infectious Disease"/>
            <person name="Wu L."/>
            <person name="Ma J."/>
        </authorList>
    </citation>
    <scope>NUCLEOTIDE SEQUENCE [LARGE SCALE GENOMIC DNA]</scope>
    <source>
        <strain evidence="5">CCUG 57113</strain>
    </source>
</reference>
<comment type="subcellular location">
    <subcellularLocation>
        <location evidence="1">Secreted</location>
    </subcellularLocation>
</comment>
<dbReference type="Proteomes" id="UP001596105">
    <property type="component" value="Unassembled WGS sequence"/>
</dbReference>
<dbReference type="PANTHER" id="PTHR34216:SF3">
    <property type="entry name" value="POLY-BETA-1,6-N-ACETYL-D-GLUCOSAMINE N-DEACETYLASE"/>
    <property type="match status" value="1"/>
</dbReference>
<keyword evidence="4" id="KW-0378">Hydrolase</keyword>
<protein>
    <submittedName>
        <fullName evidence="4">Polysaccharide deacetylase family protein</fullName>
        <ecNumber evidence="4">3.-.-.-</ecNumber>
    </submittedName>
</protein>
<dbReference type="EC" id="3.-.-.-" evidence="4"/>
<dbReference type="PANTHER" id="PTHR34216">
    <property type="match status" value="1"/>
</dbReference>
<keyword evidence="2" id="KW-0732">Signal</keyword>
<dbReference type="RefSeq" id="WP_209749268.1">
    <property type="nucleotide sequence ID" value="NZ_JBHSMH010000003.1"/>
</dbReference>
<dbReference type="InterPro" id="IPR002509">
    <property type="entry name" value="NODB_dom"/>
</dbReference>
<dbReference type="InterPro" id="IPR051398">
    <property type="entry name" value="Polysacch_Deacetylase"/>
</dbReference>
<gene>
    <name evidence="4" type="ORF">ACFPPD_01125</name>
</gene>
<keyword evidence="5" id="KW-1185">Reference proteome</keyword>
<dbReference type="Gene3D" id="3.20.20.370">
    <property type="entry name" value="Glycoside hydrolase/deacetylase"/>
    <property type="match status" value="1"/>
</dbReference>
<proteinExistence type="predicted"/>
<dbReference type="PROSITE" id="PS51677">
    <property type="entry name" value="NODB"/>
    <property type="match status" value="1"/>
</dbReference>
<feature type="domain" description="NodB homology" evidence="3">
    <location>
        <begin position="17"/>
        <end position="272"/>
    </location>
</feature>
<dbReference type="SUPFAM" id="SSF88713">
    <property type="entry name" value="Glycoside hydrolase/deacetylase"/>
    <property type="match status" value="1"/>
</dbReference>
<evidence type="ECO:0000259" key="3">
    <source>
        <dbReference type="PROSITE" id="PS51677"/>
    </source>
</evidence>
<dbReference type="GO" id="GO:0016787">
    <property type="term" value="F:hydrolase activity"/>
    <property type="evidence" value="ECO:0007669"/>
    <property type="project" value="UniProtKB-KW"/>
</dbReference>
<sequence>MVTVNIKFDRFPGGLHKAATFSFDDGRDHDRRLVATMNQYGLKGTFHLNSGLLGRDGYIRAEEVAELYKGHEVSTHTVDHPFLEQSPDDQIVHEIMTDREALEGLVGYPVRGMSYPFGTYDDRLVAMLPALGIEYARTVLSHSGFDMPADPLRWHPTCHHKGMVDAAERFLQSQPYRNRMQLLFVWGHSYEFENDGNWDLMDRIGDLLHGHESVWHATMAELIAYRRALGAMRFSVDRRLVHNPSAIDVWFSANDEKVKISRGETIRLPSTE</sequence>
<evidence type="ECO:0000256" key="1">
    <source>
        <dbReference type="ARBA" id="ARBA00004613"/>
    </source>
</evidence>
<accession>A0ABW0LRH7</accession>